<reference evidence="5 6" key="1">
    <citation type="submission" date="2023-07" db="EMBL/GenBank/DDBJ databases">
        <title>Genomic Encyclopedia of Type Strains, Phase IV (KMG-IV): sequencing the most valuable type-strain genomes for metagenomic binning, comparative biology and taxonomic classification.</title>
        <authorList>
            <person name="Goeker M."/>
        </authorList>
    </citation>
    <scope>NUCLEOTIDE SEQUENCE [LARGE SCALE GENOMIC DNA]</scope>
    <source>
        <strain evidence="5 6">DSM 16419</strain>
    </source>
</reference>
<evidence type="ECO:0000256" key="1">
    <source>
        <dbReference type="ARBA" id="ARBA00001946"/>
    </source>
</evidence>
<protein>
    <submittedName>
        <fullName evidence="5">Hydrolase of the HAD superfamily</fullName>
    </submittedName>
</protein>
<dbReference type="InterPro" id="IPR036412">
    <property type="entry name" value="HAD-like_sf"/>
</dbReference>
<name>A0ABU0GZF4_9BACL</name>
<dbReference type="Gene3D" id="1.10.150.520">
    <property type="match status" value="1"/>
</dbReference>
<dbReference type="InterPro" id="IPR041492">
    <property type="entry name" value="HAD_2"/>
</dbReference>
<evidence type="ECO:0000313" key="5">
    <source>
        <dbReference type="EMBL" id="MDQ0430693.1"/>
    </source>
</evidence>
<evidence type="ECO:0000256" key="3">
    <source>
        <dbReference type="ARBA" id="ARBA00022801"/>
    </source>
</evidence>
<comment type="caution">
    <text evidence="5">The sequence shown here is derived from an EMBL/GenBank/DDBJ whole genome shotgun (WGS) entry which is preliminary data.</text>
</comment>
<dbReference type="InterPro" id="IPR006439">
    <property type="entry name" value="HAD-SF_hydro_IA"/>
</dbReference>
<keyword evidence="2" id="KW-0479">Metal-binding</keyword>
<keyword evidence="4" id="KW-0460">Magnesium</keyword>
<dbReference type="SFLD" id="SFLDG01129">
    <property type="entry name" value="C1.5:_HAD__Beta-PGM__Phosphata"/>
    <property type="match status" value="1"/>
</dbReference>
<keyword evidence="3 5" id="KW-0378">Hydrolase</keyword>
<dbReference type="RefSeq" id="WP_308788599.1">
    <property type="nucleotide sequence ID" value="NZ_JAUSWB010000011.1"/>
</dbReference>
<dbReference type="InterPro" id="IPR051400">
    <property type="entry name" value="HAD-like_hydrolase"/>
</dbReference>
<keyword evidence="6" id="KW-1185">Reference proteome</keyword>
<dbReference type="SUPFAM" id="SSF56784">
    <property type="entry name" value="HAD-like"/>
    <property type="match status" value="1"/>
</dbReference>
<accession>A0ABU0GZF4</accession>
<dbReference type="PANTHER" id="PTHR46470">
    <property type="entry name" value="N-ACYLNEURAMINATE-9-PHOSPHATASE"/>
    <property type="match status" value="1"/>
</dbReference>
<dbReference type="PANTHER" id="PTHR46470:SF2">
    <property type="entry name" value="GLYCERALDEHYDE 3-PHOSPHATE PHOSPHATASE"/>
    <property type="match status" value="1"/>
</dbReference>
<evidence type="ECO:0000313" key="6">
    <source>
        <dbReference type="Proteomes" id="UP001241988"/>
    </source>
</evidence>
<dbReference type="PRINTS" id="PR00413">
    <property type="entry name" value="HADHALOGNASE"/>
</dbReference>
<dbReference type="NCBIfam" id="TIGR01549">
    <property type="entry name" value="HAD-SF-IA-v1"/>
    <property type="match status" value="1"/>
</dbReference>
<dbReference type="Proteomes" id="UP001241988">
    <property type="component" value="Unassembled WGS sequence"/>
</dbReference>
<organism evidence="5 6">
    <name type="scientific">Planomicrobium stackebrandtii</name>
    <dbReference type="NCBI Taxonomy" id="253160"/>
    <lineage>
        <taxon>Bacteria</taxon>
        <taxon>Bacillati</taxon>
        <taxon>Bacillota</taxon>
        <taxon>Bacilli</taxon>
        <taxon>Bacillales</taxon>
        <taxon>Caryophanaceae</taxon>
        <taxon>Planomicrobium</taxon>
    </lineage>
</organism>
<dbReference type="EMBL" id="JAUSWB010000011">
    <property type="protein sequence ID" value="MDQ0430693.1"/>
    <property type="molecule type" value="Genomic_DNA"/>
</dbReference>
<dbReference type="Gene3D" id="3.40.50.1000">
    <property type="entry name" value="HAD superfamily/HAD-like"/>
    <property type="match status" value="1"/>
</dbReference>
<proteinExistence type="predicted"/>
<dbReference type="InterPro" id="IPR023214">
    <property type="entry name" value="HAD_sf"/>
</dbReference>
<sequence>MIKAVIFDLDGTLLDRDSSLAAFIEDQYNRLAEHVQHIPKDLFIDRFIELDAKGYVWKDRVYQQLTKELDIRGIDWQTLLADYVSNFKYHCVPFSDIGSMLENLSQQTLRLGMITNGRGQFQLDNIQALGIEGYFEEILISEWEGLAKPDAAIFLKALASLGVSPGEAVYVGDHPKNDIEAAKAVGMKAIWKKDYHWSCLEADGEIDGLHEVTGWIERLNAEP</sequence>
<gene>
    <name evidence="5" type="ORF">QOZ98_003572</name>
</gene>
<dbReference type="NCBIfam" id="TIGR01509">
    <property type="entry name" value="HAD-SF-IA-v3"/>
    <property type="match status" value="1"/>
</dbReference>
<comment type="cofactor">
    <cofactor evidence="1">
        <name>Mg(2+)</name>
        <dbReference type="ChEBI" id="CHEBI:18420"/>
    </cofactor>
</comment>
<dbReference type="SFLD" id="SFLDS00003">
    <property type="entry name" value="Haloacid_Dehalogenase"/>
    <property type="match status" value="1"/>
</dbReference>
<dbReference type="GO" id="GO:0016787">
    <property type="term" value="F:hydrolase activity"/>
    <property type="evidence" value="ECO:0007669"/>
    <property type="project" value="UniProtKB-KW"/>
</dbReference>
<evidence type="ECO:0000256" key="4">
    <source>
        <dbReference type="ARBA" id="ARBA00022842"/>
    </source>
</evidence>
<dbReference type="Pfam" id="PF13419">
    <property type="entry name" value="HAD_2"/>
    <property type="match status" value="1"/>
</dbReference>
<evidence type="ECO:0000256" key="2">
    <source>
        <dbReference type="ARBA" id="ARBA00022723"/>
    </source>
</evidence>